<protein>
    <recommendedName>
        <fullName evidence="1">CobE/GbiG C-terminal domain-containing protein</fullName>
    </recommendedName>
</protein>
<gene>
    <name evidence="2" type="ORF">LCGC14_0206570</name>
</gene>
<dbReference type="Pfam" id="PF01890">
    <property type="entry name" value="CbiG_C"/>
    <property type="match status" value="1"/>
</dbReference>
<dbReference type="GO" id="GO:0009236">
    <property type="term" value="P:cobalamin biosynthetic process"/>
    <property type="evidence" value="ECO:0007669"/>
    <property type="project" value="InterPro"/>
</dbReference>
<evidence type="ECO:0000259" key="1">
    <source>
        <dbReference type="Pfam" id="PF01890"/>
    </source>
</evidence>
<dbReference type="SUPFAM" id="SSF159664">
    <property type="entry name" value="CobE/GbiG C-terminal domain-like"/>
    <property type="match status" value="1"/>
</dbReference>
<dbReference type="InterPro" id="IPR002750">
    <property type="entry name" value="CobE/GbiG_C"/>
</dbReference>
<reference evidence="2" key="1">
    <citation type="journal article" date="2015" name="Nature">
        <title>Complex archaea that bridge the gap between prokaryotes and eukaryotes.</title>
        <authorList>
            <person name="Spang A."/>
            <person name="Saw J.H."/>
            <person name="Jorgensen S.L."/>
            <person name="Zaremba-Niedzwiedzka K."/>
            <person name="Martijn J."/>
            <person name="Lind A.E."/>
            <person name="van Eijk R."/>
            <person name="Schleper C."/>
            <person name="Guy L."/>
            <person name="Ettema T.J."/>
        </authorList>
    </citation>
    <scope>NUCLEOTIDE SEQUENCE</scope>
</reference>
<dbReference type="Gene3D" id="3.30.420.180">
    <property type="entry name" value="CobE/GbiG C-terminal domain"/>
    <property type="match status" value="1"/>
</dbReference>
<organism evidence="2">
    <name type="scientific">marine sediment metagenome</name>
    <dbReference type="NCBI Taxonomy" id="412755"/>
    <lineage>
        <taxon>unclassified sequences</taxon>
        <taxon>metagenomes</taxon>
        <taxon>ecological metagenomes</taxon>
    </lineage>
</organism>
<accession>A0A0F9ULL7</accession>
<sequence>MIVAGIGLRADATEADLHAALALTRRTPDTLATLAIKVTPALRRFADRMGLPLIELSEADIADIPTRTVSPRIQARFGTGSLAEAAALRVAGRGAKLTTLRVASPNGMATAAIAEGIAP</sequence>
<proteinExistence type="predicted"/>
<dbReference type="AlphaFoldDB" id="A0A0F9ULL7"/>
<evidence type="ECO:0000313" key="2">
    <source>
        <dbReference type="EMBL" id="KKN92499.1"/>
    </source>
</evidence>
<comment type="caution">
    <text evidence="2">The sequence shown here is derived from an EMBL/GenBank/DDBJ whole genome shotgun (WGS) entry which is preliminary data.</text>
</comment>
<name>A0A0F9ULL7_9ZZZZ</name>
<dbReference type="InterPro" id="IPR036518">
    <property type="entry name" value="CobE/GbiG_C_sf"/>
</dbReference>
<dbReference type="EMBL" id="LAZR01000094">
    <property type="protein sequence ID" value="KKN92499.1"/>
    <property type="molecule type" value="Genomic_DNA"/>
</dbReference>
<feature type="domain" description="CobE/GbiG C-terminal" evidence="1">
    <location>
        <begin position="2"/>
        <end position="114"/>
    </location>
</feature>